<dbReference type="InterPro" id="IPR029044">
    <property type="entry name" value="Nucleotide-diphossugar_trans"/>
</dbReference>
<comment type="caution">
    <text evidence="2">The sequence shown here is derived from an EMBL/GenBank/DDBJ whole genome shotgun (WGS) entry which is preliminary data.</text>
</comment>
<proteinExistence type="predicted"/>
<protein>
    <submittedName>
        <fullName evidence="2">Glycosyl transferase family 2</fullName>
    </submittedName>
</protein>
<dbReference type="InterPro" id="IPR001173">
    <property type="entry name" value="Glyco_trans_2-like"/>
</dbReference>
<dbReference type="AlphaFoldDB" id="A0A8E2WAH8"/>
<evidence type="ECO:0000313" key="3">
    <source>
        <dbReference type="Proteomes" id="UP000245631"/>
    </source>
</evidence>
<dbReference type="Pfam" id="PF00535">
    <property type="entry name" value="Glycos_transf_2"/>
    <property type="match status" value="1"/>
</dbReference>
<evidence type="ECO:0000259" key="1">
    <source>
        <dbReference type="Pfam" id="PF00535"/>
    </source>
</evidence>
<evidence type="ECO:0000313" key="2">
    <source>
        <dbReference type="EMBL" id="PWJ90127.1"/>
    </source>
</evidence>
<name>A0A8E2WAH8_RHILI</name>
<dbReference type="GO" id="GO:0016758">
    <property type="term" value="F:hexosyltransferase activity"/>
    <property type="evidence" value="ECO:0007669"/>
    <property type="project" value="UniProtKB-ARBA"/>
</dbReference>
<feature type="domain" description="Glycosyltransferase 2-like" evidence="1">
    <location>
        <begin position="8"/>
        <end position="107"/>
    </location>
</feature>
<dbReference type="EMBL" id="QGGH01000005">
    <property type="protein sequence ID" value="PWJ90127.1"/>
    <property type="molecule type" value="Genomic_DNA"/>
</dbReference>
<dbReference type="SUPFAM" id="SSF53448">
    <property type="entry name" value="Nucleotide-diphospho-sugar transferases"/>
    <property type="match status" value="1"/>
</dbReference>
<sequence length="254" mass="28913">MASPMRLSVIMPVYNREQFVGLALRSLLRQRENIDLDIIVIDDGSTDGSAAVVRSFIDEAPCIRLFQQTNGGVTKARNAGLKQLLPQTRLVSFLDSDDISPMGRFTADLACFEEDPGLDLTYSRMTLVDKIDGETLEPAADSHSITVRGIHLSAGIFARDLIERIGGFDEDFKQAEDTDYLLRIFESQAKYVMPDTVALYYRRHPGNMTKEADVPFREFMRAIHKSMKRRRADPNLRRVEGIFDFKDLAQWRFL</sequence>
<organism evidence="2 3">
    <name type="scientific">Rhizobium loti</name>
    <name type="common">Mesorhizobium loti</name>
    <dbReference type="NCBI Taxonomy" id="381"/>
    <lineage>
        <taxon>Bacteria</taxon>
        <taxon>Pseudomonadati</taxon>
        <taxon>Pseudomonadota</taxon>
        <taxon>Alphaproteobacteria</taxon>
        <taxon>Hyphomicrobiales</taxon>
        <taxon>Phyllobacteriaceae</taxon>
        <taxon>Mesorhizobium</taxon>
    </lineage>
</organism>
<dbReference type="Gene3D" id="3.90.550.10">
    <property type="entry name" value="Spore Coat Polysaccharide Biosynthesis Protein SpsA, Chain A"/>
    <property type="match status" value="1"/>
</dbReference>
<dbReference type="PANTHER" id="PTHR22916:SF3">
    <property type="entry name" value="UDP-GLCNAC:BETAGAL BETA-1,3-N-ACETYLGLUCOSAMINYLTRANSFERASE-LIKE PROTEIN 1"/>
    <property type="match status" value="1"/>
</dbReference>
<reference evidence="2 3" key="1">
    <citation type="submission" date="2018-05" db="EMBL/GenBank/DDBJ databases">
        <title>Genomic Encyclopedia of Type Strains, Phase IV (KMG-IV): sequencing the most valuable type-strain genomes for metagenomic binning, comparative biology and taxonomic classification.</title>
        <authorList>
            <person name="Goeker M."/>
        </authorList>
    </citation>
    <scope>NUCLEOTIDE SEQUENCE [LARGE SCALE GENOMIC DNA]</scope>
    <source>
        <strain evidence="2 3">DSM 2626</strain>
    </source>
</reference>
<dbReference type="Proteomes" id="UP000245631">
    <property type="component" value="Unassembled WGS sequence"/>
</dbReference>
<gene>
    <name evidence="2" type="ORF">C8D77_10518</name>
</gene>
<accession>A0A8E2WAH8</accession>
<dbReference type="PANTHER" id="PTHR22916">
    <property type="entry name" value="GLYCOSYLTRANSFERASE"/>
    <property type="match status" value="1"/>
</dbReference>
<keyword evidence="2" id="KW-0808">Transferase</keyword>
<dbReference type="CDD" id="cd00761">
    <property type="entry name" value="Glyco_tranf_GTA_type"/>
    <property type="match status" value="1"/>
</dbReference>